<accession>A0A7G5XH70</accession>
<evidence type="ECO:0000313" key="2">
    <source>
        <dbReference type="Proteomes" id="UP000515344"/>
    </source>
</evidence>
<keyword evidence="2" id="KW-1185">Reference proteome</keyword>
<dbReference type="Proteomes" id="UP000515344">
    <property type="component" value="Chromosome"/>
</dbReference>
<evidence type="ECO:0000313" key="1">
    <source>
        <dbReference type="EMBL" id="QNA44823.1"/>
    </source>
</evidence>
<name>A0A7G5XH70_9BACT</name>
<dbReference type="EMBL" id="CP060007">
    <property type="protein sequence ID" value="QNA44823.1"/>
    <property type="molecule type" value="Genomic_DNA"/>
</dbReference>
<dbReference type="KEGG" id="lacs:H4075_01090"/>
<sequence length="142" mass="16702">MNYETIINEFKKQFGHLQKAGLEIHGIANLIGDHNVISISTPFIFDRTKLPKKIMGLDLREGITELPKEFQDINDDKEYIWAYQRFEEYVDNHADLIRNVLSNPEMKQQEMLDALCFGDFNSHKEKCIEWEKEGKIPKWASK</sequence>
<reference evidence="2" key="1">
    <citation type="submission" date="2020-08" db="EMBL/GenBank/DDBJ databases">
        <title>Lacibacter sp. S13-6-6 genome sequencing.</title>
        <authorList>
            <person name="Jin L."/>
        </authorList>
    </citation>
    <scope>NUCLEOTIDE SEQUENCE [LARGE SCALE GENOMIC DNA]</scope>
    <source>
        <strain evidence="2">S13-6-6</strain>
    </source>
</reference>
<organism evidence="1 2">
    <name type="scientific">Lacibacter sediminis</name>
    <dbReference type="NCBI Taxonomy" id="2760713"/>
    <lineage>
        <taxon>Bacteria</taxon>
        <taxon>Pseudomonadati</taxon>
        <taxon>Bacteroidota</taxon>
        <taxon>Chitinophagia</taxon>
        <taxon>Chitinophagales</taxon>
        <taxon>Chitinophagaceae</taxon>
        <taxon>Lacibacter</taxon>
    </lineage>
</organism>
<dbReference type="AlphaFoldDB" id="A0A7G5XH70"/>
<gene>
    <name evidence="1" type="ORF">H4075_01090</name>
</gene>
<proteinExistence type="predicted"/>
<dbReference type="RefSeq" id="WP_182803345.1">
    <property type="nucleotide sequence ID" value="NZ_CP060007.1"/>
</dbReference>
<protein>
    <submittedName>
        <fullName evidence="1">Uncharacterized protein</fullName>
    </submittedName>
</protein>